<evidence type="ECO:0000256" key="2">
    <source>
        <dbReference type="ARBA" id="ARBA00022679"/>
    </source>
</evidence>
<dbReference type="CDD" id="cd03357">
    <property type="entry name" value="LbH_MAT_GAT"/>
    <property type="match status" value="1"/>
</dbReference>
<dbReference type="InterPro" id="IPR011004">
    <property type="entry name" value="Trimer_LpxA-like_sf"/>
</dbReference>
<dbReference type="Proteomes" id="UP000187412">
    <property type="component" value="Unassembled WGS sequence"/>
</dbReference>
<proteinExistence type="inferred from homology"/>
<name>A0ABX3HDL5_PAEBO</name>
<dbReference type="Pfam" id="PF00132">
    <property type="entry name" value="Hexapep"/>
    <property type="match status" value="1"/>
</dbReference>
<accession>A0ABX3HDL5</accession>
<dbReference type="Gene3D" id="2.160.10.10">
    <property type="entry name" value="Hexapeptide repeat proteins"/>
    <property type="match status" value="1"/>
</dbReference>
<dbReference type="PANTHER" id="PTHR43017">
    <property type="entry name" value="GALACTOSIDE O-ACETYLTRANSFERASE"/>
    <property type="match status" value="1"/>
</dbReference>
<dbReference type="EMBL" id="MPTB01000014">
    <property type="protein sequence ID" value="OMD47744.1"/>
    <property type="molecule type" value="Genomic_DNA"/>
</dbReference>
<dbReference type="InterPro" id="IPR024688">
    <property type="entry name" value="Mac_dom"/>
</dbReference>
<comment type="caution">
    <text evidence="7">The sequence shown here is derived from an EMBL/GenBank/DDBJ whole genome shotgun (WGS) entry which is preliminary data.</text>
</comment>
<gene>
    <name evidence="7" type="ORF">BSK56_12565</name>
</gene>
<comment type="similarity">
    <text evidence="1 5">Belongs to the transferase hexapeptide repeat family.</text>
</comment>
<keyword evidence="4 5" id="KW-0012">Acyltransferase</keyword>
<evidence type="ECO:0000256" key="5">
    <source>
        <dbReference type="RuleBase" id="RU367021"/>
    </source>
</evidence>
<keyword evidence="2 5" id="KW-0808">Transferase</keyword>
<dbReference type="EC" id="2.3.1.-" evidence="5"/>
<organism evidence="7 8">
    <name type="scientific">Paenibacillus borealis</name>
    <dbReference type="NCBI Taxonomy" id="160799"/>
    <lineage>
        <taxon>Bacteria</taxon>
        <taxon>Bacillati</taxon>
        <taxon>Bacillota</taxon>
        <taxon>Bacilli</taxon>
        <taxon>Bacillales</taxon>
        <taxon>Paenibacillaceae</taxon>
        <taxon>Paenibacillus</taxon>
    </lineage>
</organism>
<reference evidence="7 8" key="1">
    <citation type="submission" date="2016-10" db="EMBL/GenBank/DDBJ databases">
        <title>Paenibacillus species isolates.</title>
        <authorList>
            <person name="Beno S.M."/>
        </authorList>
    </citation>
    <scope>NUCLEOTIDE SEQUENCE [LARGE SCALE GENOMIC DNA]</scope>
    <source>
        <strain evidence="7 8">FSL H7-0744</strain>
    </source>
</reference>
<keyword evidence="8" id="KW-1185">Reference proteome</keyword>
<keyword evidence="3" id="KW-0677">Repeat</keyword>
<evidence type="ECO:0000313" key="7">
    <source>
        <dbReference type="EMBL" id="OMD47744.1"/>
    </source>
</evidence>
<dbReference type="SUPFAM" id="SSF51161">
    <property type="entry name" value="Trimeric LpxA-like enzymes"/>
    <property type="match status" value="1"/>
</dbReference>
<dbReference type="InterPro" id="IPR001451">
    <property type="entry name" value="Hexapep"/>
</dbReference>
<protein>
    <recommendedName>
        <fullName evidence="5">Acetyltransferase</fullName>
        <ecNumber evidence="5">2.3.1.-</ecNumber>
    </recommendedName>
</protein>
<dbReference type="InterPro" id="IPR039369">
    <property type="entry name" value="LacA-like"/>
</dbReference>
<evidence type="ECO:0000259" key="6">
    <source>
        <dbReference type="SMART" id="SM01266"/>
    </source>
</evidence>
<dbReference type="PANTHER" id="PTHR43017:SF1">
    <property type="entry name" value="ACETYLTRANSFERASE YJL218W-RELATED"/>
    <property type="match status" value="1"/>
</dbReference>
<evidence type="ECO:0000256" key="3">
    <source>
        <dbReference type="ARBA" id="ARBA00022737"/>
    </source>
</evidence>
<dbReference type="Pfam" id="PF12464">
    <property type="entry name" value="Mac"/>
    <property type="match status" value="1"/>
</dbReference>
<sequence length="185" mass="20194">MSGPKKGKFYYERGTDELREKGLRVQKLIKAFNDCDPEDGKEKERLIRELFGSAGEGISIEHNFHCDIGYNIHVGRNFYAGYNCTILDMAEVHIGDDCMFAPNVGIYTAGHSIEPKDRNKSGYGIPITIGNNVWIGGHCAILPGVKIGDNSIVAAGSVVTKDVPANTIVEGNPAKLLKLIAEEEN</sequence>
<evidence type="ECO:0000313" key="8">
    <source>
        <dbReference type="Proteomes" id="UP000187412"/>
    </source>
</evidence>
<dbReference type="RefSeq" id="WP_076110823.1">
    <property type="nucleotide sequence ID" value="NZ_MPTB01000014.1"/>
</dbReference>
<evidence type="ECO:0000256" key="1">
    <source>
        <dbReference type="ARBA" id="ARBA00007274"/>
    </source>
</evidence>
<feature type="domain" description="Maltose/galactoside acetyltransferase" evidence="6">
    <location>
        <begin position="11"/>
        <end position="56"/>
    </location>
</feature>
<evidence type="ECO:0000256" key="4">
    <source>
        <dbReference type="ARBA" id="ARBA00023315"/>
    </source>
</evidence>
<dbReference type="SMART" id="SM01266">
    <property type="entry name" value="Mac"/>
    <property type="match status" value="1"/>
</dbReference>